<keyword evidence="13" id="KW-1185">Reference proteome</keyword>
<evidence type="ECO:0000256" key="2">
    <source>
        <dbReference type="ARBA" id="ARBA00022605"/>
    </source>
</evidence>
<dbReference type="SUPFAM" id="SSF52317">
    <property type="entry name" value="Class I glutamine amidotransferase-like"/>
    <property type="match status" value="1"/>
</dbReference>
<dbReference type="InterPro" id="IPR004651">
    <property type="entry name" value="HisF"/>
</dbReference>
<dbReference type="InterPro" id="IPR050064">
    <property type="entry name" value="IGPS_HisA/HisF"/>
</dbReference>
<dbReference type="InterPro" id="IPR017926">
    <property type="entry name" value="GATASE"/>
</dbReference>
<evidence type="ECO:0000313" key="13">
    <source>
        <dbReference type="Proteomes" id="UP000325315"/>
    </source>
</evidence>
<keyword evidence="10" id="KW-0812">Transmembrane</keyword>
<dbReference type="InterPro" id="IPR006062">
    <property type="entry name" value="His_biosynth"/>
</dbReference>
<evidence type="ECO:0000256" key="5">
    <source>
        <dbReference type="ARBA" id="ARBA00023102"/>
    </source>
</evidence>
<feature type="transmembrane region" description="Helical" evidence="10">
    <location>
        <begin position="129"/>
        <end position="152"/>
    </location>
</feature>
<name>A0A5B6W2Z0_9ROSI</name>
<keyword evidence="2 9" id="KW-0028">Amino-acid biosynthesis</keyword>
<keyword evidence="10" id="KW-0472">Membrane</keyword>
<dbReference type="Pfam" id="PF00977">
    <property type="entry name" value="His_biosynth"/>
    <property type="match status" value="2"/>
</dbReference>
<dbReference type="HAMAP" id="MF_00278">
    <property type="entry name" value="HisH"/>
    <property type="match status" value="1"/>
</dbReference>
<dbReference type="AlphaFoldDB" id="A0A5B6W2Z0"/>
<evidence type="ECO:0000256" key="8">
    <source>
        <dbReference type="ARBA" id="ARBA00049534"/>
    </source>
</evidence>
<sequence>MEGVACASFTSSASKSLLFSSLSQSSIITLRQNYHNNTPKSKSQSPRKLVIRASSGSSSGSVVTLLDYGAGNVRSVRNAIRYLGYEIEDVRTPKDILNADRLIFPGVGAFASAMDVLTKTGSAEFVRQYLLLFQFCWICCGSYKGLILIIILEFVMAEALCTYIENDRPFLGICLGLQLLFESSEENGPVTGLGLIPGVVGRFNSLNGFRVPHIGWNDLQIAKDSEILDDIGDHHVYFVHSYRAMPSNNNKEWVSSTCNYGDDFIASIRRGNVHAVQFHPEKNVGLSVLRRFLNPKSQGSKKPTQGKASKLAKRVIACLDVRTNDKGDLVVTKGDQYDVREQTEENEVRNLGKPVELAGQYYKDGADEVSFLNITGFRDFPLGDLPMLQVLRHTSENVFVPLTVGGGIRDFTDANGRYYSSLEVASEYFRSGADKISIGSDAVYAAEEYIKTKVKTGKSSLELISKVYGNQVIADLVFDVLALTQICIHAVVVSIDPRRVYVQGPNDVQFKTIRVSKPGNKDFTVFGFTIVREFAFFPLKILLCEQKVQMEKNMLGISFKWLYVPKVNGGREGRSIGAYELAKVVEELGAGEILLNCIDCDGQGKGFDIDLIKLISDAVSIPVIASSGAGAVEHFSEVFMKTNASAALAAGIFHRKEVPIQSVKAHLLKEGIEVRI</sequence>
<dbReference type="InterPro" id="IPR010139">
    <property type="entry name" value="Imidazole-glycPsynth_HisH"/>
</dbReference>
<evidence type="ECO:0000256" key="3">
    <source>
        <dbReference type="ARBA" id="ARBA00022801"/>
    </source>
</evidence>
<dbReference type="CDD" id="cd04731">
    <property type="entry name" value="HisF"/>
    <property type="match status" value="1"/>
</dbReference>
<dbReference type="SUPFAM" id="SSF51366">
    <property type="entry name" value="Ribulose-phoshate binding barrel"/>
    <property type="match status" value="1"/>
</dbReference>
<keyword evidence="10" id="KW-1133">Transmembrane helix</keyword>
<dbReference type="GO" id="GO:0016829">
    <property type="term" value="F:lyase activity"/>
    <property type="evidence" value="ECO:0007669"/>
    <property type="project" value="UniProtKB-KW"/>
</dbReference>
<dbReference type="InterPro" id="IPR029062">
    <property type="entry name" value="Class_I_gatase-like"/>
</dbReference>
<organism evidence="12 13">
    <name type="scientific">Gossypium australe</name>
    <dbReference type="NCBI Taxonomy" id="47621"/>
    <lineage>
        <taxon>Eukaryota</taxon>
        <taxon>Viridiplantae</taxon>
        <taxon>Streptophyta</taxon>
        <taxon>Embryophyta</taxon>
        <taxon>Tracheophyta</taxon>
        <taxon>Spermatophyta</taxon>
        <taxon>Magnoliopsida</taxon>
        <taxon>eudicotyledons</taxon>
        <taxon>Gunneridae</taxon>
        <taxon>Pentapetalae</taxon>
        <taxon>rosids</taxon>
        <taxon>malvids</taxon>
        <taxon>Malvales</taxon>
        <taxon>Malvaceae</taxon>
        <taxon>Malvoideae</taxon>
        <taxon>Gossypium</taxon>
    </lineage>
</organism>
<reference evidence="13" key="1">
    <citation type="journal article" date="2019" name="Plant Biotechnol. J.">
        <title>Genome sequencing of the Australian wild diploid species Gossypium australe highlights disease resistance and delayed gland morphogenesis.</title>
        <authorList>
            <person name="Cai Y."/>
            <person name="Cai X."/>
            <person name="Wang Q."/>
            <person name="Wang P."/>
            <person name="Zhang Y."/>
            <person name="Cai C."/>
            <person name="Xu Y."/>
            <person name="Wang K."/>
            <person name="Zhou Z."/>
            <person name="Wang C."/>
            <person name="Geng S."/>
            <person name="Li B."/>
            <person name="Dong Q."/>
            <person name="Hou Y."/>
            <person name="Wang H."/>
            <person name="Ai P."/>
            <person name="Liu Z."/>
            <person name="Yi F."/>
            <person name="Sun M."/>
            <person name="An G."/>
            <person name="Cheng J."/>
            <person name="Zhang Y."/>
            <person name="Shi Q."/>
            <person name="Xie Y."/>
            <person name="Shi X."/>
            <person name="Chang Y."/>
            <person name="Huang F."/>
            <person name="Chen Y."/>
            <person name="Hong S."/>
            <person name="Mi L."/>
            <person name="Sun Q."/>
            <person name="Zhang L."/>
            <person name="Zhou B."/>
            <person name="Peng R."/>
            <person name="Zhang X."/>
            <person name="Liu F."/>
        </authorList>
    </citation>
    <scope>NUCLEOTIDE SEQUENCE [LARGE SCALE GENOMIC DNA]</scope>
    <source>
        <strain evidence="13">cv. PA1801</strain>
    </source>
</reference>
<evidence type="ECO:0000256" key="4">
    <source>
        <dbReference type="ARBA" id="ARBA00022962"/>
    </source>
</evidence>
<comment type="pathway">
    <text evidence="1">Amino-acid biosynthesis; L-histidine biosynthesis; L-histidine from 5-phospho-alpha-D-ribose 1-diphosphate: step 5/9.</text>
</comment>
<proteinExistence type="inferred from homology"/>
<dbReference type="PANTHER" id="PTHR21235">
    <property type="entry name" value="IMIDAZOLE GLYCEROL PHOSPHATE SYNTHASE SUBUNIT HISF/H IGP SYNTHASE SUBUNIT HISF/H"/>
    <property type="match status" value="1"/>
</dbReference>
<dbReference type="EMBL" id="SMMG02000005">
    <property type="protein sequence ID" value="KAA3475462.1"/>
    <property type="molecule type" value="Genomic_DNA"/>
</dbReference>
<evidence type="ECO:0000256" key="6">
    <source>
        <dbReference type="ARBA" id="ARBA00023239"/>
    </source>
</evidence>
<dbReference type="GO" id="GO:0000105">
    <property type="term" value="P:L-histidine biosynthetic process"/>
    <property type="evidence" value="ECO:0007669"/>
    <property type="project" value="UniProtKB-UniPathway"/>
</dbReference>
<dbReference type="CDD" id="cd01748">
    <property type="entry name" value="GATase1_IGP_Synthase"/>
    <property type="match status" value="1"/>
</dbReference>
<dbReference type="PANTHER" id="PTHR21235:SF2">
    <property type="entry name" value="IMIDAZOLE GLYCEROL PHOSPHATE SYNTHASE HISHF"/>
    <property type="match status" value="1"/>
</dbReference>
<feature type="domain" description="Glutamine amidotransferase" evidence="11">
    <location>
        <begin position="157"/>
        <end position="284"/>
    </location>
</feature>
<dbReference type="Pfam" id="PF00117">
    <property type="entry name" value="GATase"/>
    <property type="match status" value="1"/>
</dbReference>
<keyword evidence="5 9" id="KW-0368">Histidine biosynthesis</keyword>
<dbReference type="Gene3D" id="3.40.50.880">
    <property type="match status" value="1"/>
</dbReference>
<evidence type="ECO:0000259" key="11">
    <source>
        <dbReference type="Pfam" id="PF00117"/>
    </source>
</evidence>
<dbReference type="GO" id="GO:0004359">
    <property type="term" value="F:glutaminase activity"/>
    <property type="evidence" value="ECO:0007669"/>
    <property type="project" value="UniProtKB-EC"/>
</dbReference>
<dbReference type="PROSITE" id="PS51273">
    <property type="entry name" value="GATASE_TYPE_1"/>
    <property type="match status" value="1"/>
</dbReference>
<evidence type="ECO:0000256" key="10">
    <source>
        <dbReference type="SAM" id="Phobius"/>
    </source>
</evidence>
<keyword evidence="4" id="KW-0315">Glutamine amidotransferase</keyword>
<gene>
    <name evidence="12" type="ORF">EPI10_025642</name>
</gene>
<evidence type="ECO:0000256" key="1">
    <source>
        <dbReference type="ARBA" id="ARBA00005091"/>
    </source>
</evidence>
<comment type="catalytic activity">
    <reaction evidence="7">
        <text>5-[(5-phospho-1-deoxy-D-ribulos-1-ylimino)methylamino]-1-(5-phospho-beta-D-ribosyl)imidazole-4-carboxamide + L-glutamine = D-erythro-1-(imidazol-4-yl)glycerol 3-phosphate + 5-amino-1-(5-phospho-beta-D-ribosyl)imidazole-4-carboxamide + L-glutamate + H(+)</text>
        <dbReference type="Rhea" id="RHEA:24793"/>
        <dbReference type="ChEBI" id="CHEBI:15378"/>
        <dbReference type="ChEBI" id="CHEBI:29985"/>
        <dbReference type="ChEBI" id="CHEBI:58278"/>
        <dbReference type="ChEBI" id="CHEBI:58359"/>
        <dbReference type="ChEBI" id="CHEBI:58475"/>
        <dbReference type="ChEBI" id="CHEBI:58525"/>
        <dbReference type="EC" id="4.3.2.10"/>
    </reaction>
</comment>
<protein>
    <submittedName>
        <fullName evidence="12">Imidazole glycerol phosphate synthase hisHF, chloroplastic-like</fullName>
    </submittedName>
</protein>
<evidence type="ECO:0000256" key="9">
    <source>
        <dbReference type="RuleBase" id="RU003657"/>
    </source>
</evidence>
<dbReference type="GO" id="GO:0000107">
    <property type="term" value="F:imidazoleglycerol-phosphate synthase activity"/>
    <property type="evidence" value="ECO:0007669"/>
    <property type="project" value="InterPro"/>
</dbReference>
<dbReference type="InterPro" id="IPR011060">
    <property type="entry name" value="RibuloseP-bd_barrel"/>
</dbReference>
<evidence type="ECO:0000256" key="7">
    <source>
        <dbReference type="ARBA" id="ARBA00047838"/>
    </source>
</evidence>
<dbReference type="UniPathway" id="UPA00031">
    <property type="reaction ID" value="UER00010"/>
</dbReference>
<dbReference type="OrthoDB" id="10254903at2759"/>
<keyword evidence="3" id="KW-0378">Hydrolase</keyword>
<dbReference type="InterPro" id="IPR013785">
    <property type="entry name" value="Aldolase_TIM"/>
</dbReference>
<accession>A0A5B6W2Z0</accession>
<keyword evidence="6" id="KW-0456">Lyase</keyword>
<dbReference type="Gene3D" id="3.20.20.70">
    <property type="entry name" value="Aldolase class I"/>
    <property type="match status" value="2"/>
</dbReference>
<comment type="similarity">
    <text evidence="9">Belongs to the HisA/HisF family.</text>
</comment>
<comment type="catalytic activity">
    <reaction evidence="8">
        <text>L-glutamine + H2O = L-glutamate + NH4(+)</text>
        <dbReference type="Rhea" id="RHEA:15889"/>
        <dbReference type="ChEBI" id="CHEBI:15377"/>
        <dbReference type="ChEBI" id="CHEBI:28938"/>
        <dbReference type="ChEBI" id="CHEBI:29985"/>
        <dbReference type="ChEBI" id="CHEBI:58359"/>
        <dbReference type="EC" id="3.5.1.2"/>
    </reaction>
</comment>
<dbReference type="Proteomes" id="UP000325315">
    <property type="component" value="Unassembled WGS sequence"/>
</dbReference>
<dbReference type="NCBIfam" id="TIGR01855">
    <property type="entry name" value="IMP_synth_hisH"/>
    <property type="match status" value="1"/>
</dbReference>
<evidence type="ECO:0000313" key="12">
    <source>
        <dbReference type="EMBL" id="KAA3475462.1"/>
    </source>
</evidence>
<comment type="caution">
    <text evidence="12">The sequence shown here is derived from an EMBL/GenBank/DDBJ whole genome shotgun (WGS) entry which is preliminary data.</text>
</comment>